<dbReference type="AlphaFoldDB" id="G8BQX7"/>
<dbReference type="PANTHER" id="PTHR12775:SF0">
    <property type="entry name" value="REPLICATION TERMINATION FACTOR 2"/>
    <property type="match status" value="1"/>
</dbReference>
<reference evidence="1 2" key="1">
    <citation type="journal article" date="2011" name="Proc. Natl. Acad. Sci. U.S.A.">
        <title>Evolutionary erosion of yeast sex chromosomes by mating-type switching accidents.</title>
        <authorList>
            <person name="Gordon J.L."/>
            <person name="Armisen D."/>
            <person name="Proux-Wera E."/>
            <person name="Oheigeartaigh S.S."/>
            <person name="Byrne K.P."/>
            <person name="Wolfe K.H."/>
        </authorList>
    </citation>
    <scope>NUCLEOTIDE SEQUENCE [LARGE SCALE GENOMIC DNA]</scope>
    <source>
        <strain evidence="2">ATCC 24235 / CBS 4417 / NBRC 1672 / NRRL Y-8282 / UCD 70-5</strain>
    </source>
</reference>
<dbReference type="STRING" id="1071381.G8BQX7"/>
<keyword evidence="2" id="KW-1185">Reference proteome</keyword>
<dbReference type="InterPro" id="IPR006735">
    <property type="entry name" value="Rtf2"/>
</dbReference>
<evidence type="ECO:0008006" key="3">
    <source>
        <dbReference type="Google" id="ProtNLM"/>
    </source>
</evidence>
<name>G8BQX7_TETPH</name>
<dbReference type="Pfam" id="PF04641">
    <property type="entry name" value="Rtf2"/>
    <property type="match status" value="1"/>
</dbReference>
<proteinExistence type="predicted"/>
<evidence type="ECO:0000313" key="1">
    <source>
        <dbReference type="EMBL" id="CCE62639.1"/>
    </source>
</evidence>
<dbReference type="OMA" id="YKSEEYT"/>
<sequence>MGADGGSVNKNYNLKLQIQKDKDVPKDDDTKEYIKQSRWNYCALKSNEFLTLPLVSDYRGNLYNKTSILEWLLEKDKQKAYSAQQIDKFKHIKRLNDIVQLNGLTETVSDENENRRVIKCDFGDDVFIGTLNPNSNATNAQKNFVYISPCGDVMQRNALGLMKKSERKCPSCLNVYKSTDIIPINSEDPQMLKVLEDRMTTLKKQNIYHNGKARKLADPKKGS</sequence>
<dbReference type="Proteomes" id="UP000005666">
    <property type="component" value="Chromosome 3"/>
</dbReference>
<evidence type="ECO:0000313" key="2">
    <source>
        <dbReference type="Proteomes" id="UP000005666"/>
    </source>
</evidence>
<dbReference type="EMBL" id="HE612858">
    <property type="protein sequence ID" value="CCE62639.1"/>
    <property type="molecule type" value="Genomic_DNA"/>
</dbReference>
<dbReference type="PANTHER" id="PTHR12775">
    <property type="entry name" value="PROTEIN C20ORF43 HOMOLOG"/>
    <property type="match status" value="1"/>
</dbReference>
<organism evidence="1 2">
    <name type="scientific">Tetrapisispora phaffii (strain ATCC 24235 / CBS 4417 / NBRC 1672 / NRRL Y-8282 / UCD 70-5)</name>
    <name type="common">Yeast</name>
    <name type="synonym">Fabospora phaffii</name>
    <dbReference type="NCBI Taxonomy" id="1071381"/>
    <lineage>
        <taxon>Eukaryota</taxon>
        <taxon>Fungi</taxon>
        <taxon>Dikarya</taxon>
        <taxon>Ascomycota</taxon>
        <taxon>Saccharomycotina</taxon>
        <taxon>Saccharomycetes</taxon>
        <taxon>Saccharomycetales</taxon>
        <taxon>Saccharomycetaceae</taxon>
        <taxon>Tetrapisispora</taxon>
    </lineage>
</organism>
<dbReference type="OrthoDB" id="247013at2759"/>
<dbReference type="GO" id="GO:0005634">
    <property type="term" value="C:nucleus"/>
    <property type="evidence" value="ECO:0007669"/>
    <property type="project" value="TreeGrafter"/>
</dbReference>
<accession>G8BQX7</accession>
<dbReference type="eggNOG" id="KOG3113">
    <property type="taxonomic scope" value="Eukaryota"/>
</dbReference>
<dbReference type="GeneID" id="11533628"/>
<protein>
    <recommendedName>
        <fullName evidence="3">Replication termination factor 2</fullName>
    </recommendedName>
</protein>
<gene>
    <name evidence="1" type="primary">TPHA0C04910</name>
    <name evidence="1" type="ordered locus">TPHA_0C04910</name>
</gene>
<dbReference type="RefSeq" id="XP_003685073.1">
    <property type="nucleotide sequence ID" value="XM_003685025.1"/>
</dbReference>
<dbReference type="KEGG" id="tpf:TPHA_0C04910"/>
<dbReference type="HOGENOM" id="CLU_048955_2_1_1"/>
<dbReference type="GO" id="GO:0006274">
    <property type="term" value="P:DNA replication termination"/>
    <property type="evidence" value="ECO:0007669"/>
    <property type="project" value="TreeGrafter"/>
</dbReference>